<name>A0A168N820_ABSGL</name>
<protein>
    <submittedName>
        <fullName evidence="1">Uncharacterized protein</fullName>
    </submittedName>
</protein>
<sequence>MEQDQANIYQKIPNVMHTCVVCFSEHYIKPKTATDSSAPKVGISSTEPQCSWYHSVDKKHSFRHIAFKKAEWSSGDDFKYVLLGE</sequence>
<gene>
    <name evidence="1" type="primary">ABSGL_05665.1 scaffold 7188</name>
</gene>
<evidence type="ECO:0000313" key="1">
    <source>
        <dbReference type="EMBL" id="SAM00009.1"/>
    </source>
</evidence>
<proteinExistence type="predicted"/>
<dbReference type="EMBL" id="LT553043">
    <property type="protein sequence ID" value="SAM00009.1"/>
    <property type="molecule type" value="Genomic_DNA"/>
</dbReference>
<evidence type="ECO:0000313" key="2">
    <source>
        <dbReference type="Proteomes" id="UP000078561"/>
    </source>
</evidence>
<dbReference type="AlphaFoldDB" id="A0A168N820"/>
<dbReference type="Proteomes" id="UP000078561">
    <property type="component" value="Unassembled WGS sequence"/>
</dbReference>
<organism evidence="1">
    <name type="scientific">Absidia glauca</name>
    <name type="common">Pin mould</name>
    <dbReference type="NCBI Taxonomy" id="4829"/>
    <lineage>
        <taxon>Eukaryota</taxon>
        <taxon>Fungi</taxon>
        <taxon>Fungi incertae sedis</taxon>
        <taxon>Mucoromycota</taxon>
        <taxon>Mucoromycotina</taxon>
        <taxon>Mucoromycetes</taxon>
        <taxon>Mucorales</taxon>
        <taxon>Cunninghamellaceae</taxon>
        <taxon>Absidia</taxon>
    </lineage>
</organism>
<accession>A0A168N820</accession>
<reference evidence="1" key="1">
    <citation type="submission" date="2016-04" db="EMBL/GenBank/DDBJ databases">
        <authorList>
            <person name="Evans L.H."/>
            <person name="Alamgir A."/>
            <person name="Owens N."/>
            <person name="Weber N.D."/>
            <person name="Virtaneva K."/>
            <person name="Barbian K."/>
            <person name="Babar A."/>
            <person name="Rosenke K."/>
        </authorList>
    </citation>
    <scope>NUCLEOTIDE SEQUENCE [LARGE SCALE GENOMIC DNA]</scope>
    <source>
        <strain evidence="1">CBS 101.48</strain>
    </source>
</reference>
<keyword evidence="2" id="KW-1185">Reference proteome</keyword>
<dbReference type="InParanoid" id="A0A168N820"/>